<dbReference type="SMART" id="SM00854">
    <property type="entry name" value="PGA_cap"/>
    <property type="match status" value="1"/>
</dbReference>
<evidence type="ECO:0000313" key="3">
    <source>
        <dbReference type="EMBL" id="MFC2996003.1"/>
    </source>
</evidence>
<feature type="domain" description="Capsule synthesis protein CapA" evidence="2">
    <location>
        <begin position="258"/>
        <end position="514"/>
    </location>
</feature>
<dbReference type="PANTHER" id="PTHR33393">
    <property type="entry name" value="POLYGLUTAMINE SYNTHESIS ACCESSORY PROTEIN RV0574C-RELATED"/>
    <property type="match status" value="1"/>
</dbReference>
<gene>
    <name evidence="3" type="ORF">ACFODO_12140</name>
    <name evidence="4" type="ORF">C9E89_018450</name>
</gene>
<reference evidence="3" key="4">
    <citation type="submission" date="2024-09" db="EMBL/GenBank/DDBJ databases">
        <authorList>
            <person name="Sun Q."/>
            <person name="Mori K."/>
        </authorList>
    </citation>
    <scope>NUCLEOTIDE SEQUENCE</scope>
    <source>
        <strain evidence="3">KCTC 62575</strain>
    </source>
</reference>
<dbReference type="EMBL" id="PYIX02000044">
    <property type="protein sequence ID" value="RFC82086.1"/>
    <property type="molecule type" value="Genomic_DNA"/>
</dbReference>
<dbReference type="Gene3D" id="3.60.21.10">
    <property type="match status" value="1"/>
</dbReference>
<dbReference type="EMBL" id="JBHRSF010000046">
    <property type="protein sequence ID" value="MFC2996003.1"/>
    <property type="molecule type" value="Genomic_DNA"/>
</dbReference>
<reference evidence="3" key="1">
    <citation type="journal article" date="2014" name="Int. J. Syst. Evol. Microbiol.">
        <title>Complete genome of a new Firmicutes species belonging to the dominant human colonic microbiota ('Ruminococcus bicirculans') reveals two chromosomes and a selective capacity to utilize plant glucans.</title>
        <authorList>
            <consortium name="NISC Comparative Sequencing Program"/>
            <person name="Wegmann U."/>
            <person name="Louis P."/>
            <person name="Goesmann A."/>
            <person name="Henrissat B."/>
            <person name="Duncan S.H."/>
            <person name="Flint H.J."/>
        </authorList>
    </citation>
    <scope>NUCLEOTIDE SEQUENCE</scope>
    <source>
        <strain evidence="3">KCTC 62575</strain>
    </source>
</reference>
<accession>A0A371YKU9</accession>
<evidence type="ECO:0000313" key="5">
    <source>
        <dbReference type="Proteomes" id="UP000240957"/>
    </source>
</evidence>
<proteinExistence type="inferred from homology"/>
<reference evidence="4 5" key="2">
    <citation type="submission" date="2018-08" db="EMBL/GenBank/DDBJ databases">
        <title>The draft genome of Acinetobacter sichuanensis strain WCHAc060041.</title>
        <authorList>
            <person name="Qin J."/>
            <person name="Feng Y."/>
            <person name="Zong Z."/>
        </authorList>
    </citation>
    <scope>NUCLEOTIDE SEQUENCE [LARGE SCALE GENOMIC DNA]</scope>
    <source>
        <strain evidence="4 5">WCHAc060041</strain>
    </source>
</reference>
<evidence type="ECO:0000313" key="4">
    <source>
        <dbReference type="EMBL" id="RFC82086.1"/>
    </source>
</evidence>
<sequence length="595" mass="68023">MYNYLVQKNGALLSHSKPQYVDFSDQNEGLGPLLVLYVVYKLLDERKLSLDDSVEITEMALQERGRGVVGYALHDEVNLLQVLMHYKVTAGVDSLFLLAQHVYNKTQKRMSHYFEELIKKHNLSPNSAKNLSGKKNSKFIQQYTLNDVLKIAELMTQINPFYLQILTLGKIAYKARNFLSPTFLLDQGKVNYFFSFFNISIAWQKHTSSDFTIVITQGIESSFQQDSVIERHLLDHEGLDRLISNLNVVTTLKQDRAIVNIIGDTYLGEYYTERRRKRKVFDPLLNHGYDYSFEKLNFFLNAADINLANHEACFVNNQIQSPLVGLKKFILGAQDVPTVNALKKANIHYLCLANNHTADFGAVGITHTLKTLQNAQIHYVGVGENEFEACMPMRIQINGRIISFYSGYWHRATNEKIFKFYATPSSSGVATLESVLYEAVALEKQKYPSHFIVVLAHWGVDFLPTQAYQKTLANRLVQQGADLILGHGAHTLQSMQTIQDSTVIYSLGNGIFNSDGEYDGYPDALPFGMIAQLIFEKDSLNLRLLPIQSNNRETMWQPDFVQLDDFNQVADYYGDIDFNTINHVQWPYYFEKKIL</sequence>
<dbReference type="SUPFAM" id="SSF56300">
    <property type="entry name" value="Metallo-dependent phosphatases"/>
    <property type="match status" value="1"/>
</dbReference>
<protein>
    <submittedName>
        <fullName evidence="3">CapA family protein</fullName>
    </submittedName>
</protein>
<keyword evidence="6" id="KW-1185">Reference proteome</keyword>
<dbReference type="AlphaFoldDB" id="A0A371YKU9"/>
<dbReference type="Proteomes" id="UP001595455">
    <property type="component" value="Unassembled WGS sequence"/>
</dbReference>
<dbReference type="PANTHER" id="PTHR33393:SF13">
    <property type="entry name" value="PGA BIOSYNTHESIS PROTEIN CAPA"/>
    <property type="match status" value="1"/>
</dbReference>
<dbReference type="Proteomes" id="UP000240957">
    <property type="component" value="Unassembled WGS sequence"/>
</dbReference>
<dbReference type="InterPro" id="IPR019079">
    <property type="entry name" value="Capsule_synth_CapA"/>
</dbReference>
<dbReference type="Pfam" id="PF09587">
    <property type="entry name" value="PGA_cap"/>
    <property type="match status" value="1"/>
</dbReference>
<evidence type="ECO:0000259" key="2">
    <source>
        <dbReference type="SMART" id="SM00854"/>
    </source>
</evidence>
<dbReference type="OrthoDB" id="9810718at2"/>
<evidence type="ECO:0000313" key="6">
    <source>
        <dbReference type="Proteomes" id="UP001595455"/>
    </source>
</evidence>
<comment type="caution">
    <text evidence="4">The sequence shown here is derived from an EMBL/GenBank/DDBJ whole genome shotgun (WGS) entry which is preliminary data.</text>
</comment>
<dbReference type="InterPro" id="IPR012338">
    <property type="entry name" value="Beta-lactam/transpept-like"/>
</dbReference>
<comment type="similarity">
    <text evidence="1">Belongs to the CapA family.</text>
</comment>
<dbReference type="SUPFAM" id="SSF56601">
    <property type="entry name" value="beta-lactamase/transpeptidase-like"/>
    <property type="match status" value="1"/>
</dbReference>
<dbReference type="InterPro" id="IPR029052">
    <property type="entry name" value="Metallo-depent_PP-like"/>
</dbReference>
<dbReference type="RefSeq" id="WP_107009755.1">
    <property type="nucleotide sequence ID" value="NZ_JBHRSF010000046.1"/>
</dbReference>
<dbReference type="Gene3D" id="3.40.710.10">
    <property type="entry name" value="DD-peptidase/beta-lactamase superfamily"/>
    <property type="match status" value="1"/>
</dbReference>
<organism evidence="4 5">
    <name type="scientific">Acinetobacter sichuanensis</name>
    <dbReference type="NCBI Taxonomy" id="2136183"/>
    <lineage>
        <taxon>Bacteria</taxon>
        <taxon>Pseudomonadati</taxon>
        <taxon>Pseudomonadota</taxon>
        <taxon>Gammaproteobacteria</taxon>
        <taxon>Moraxellales</taxon>
        <taxon>Moraxellaceae</taxon>
        <taxon>Acinetobacter</taxon>
    </lineage>
</organism>
<reference evidence="6" key="3">
    <citation type="journal article" date="2019" name="Int. J. Syst. Evol. Microbiol.">
        <title>The Global Catalogue of Microorganisms (GCM) 10K type strain sequencing project: providing services to taxonomists for standard genome sequencing and annotation.</title>
        <authorList>
            <consortium name="The Broad Institute Genomics Platform"/>
            <consortium name="The Broad Institute Genome Sequencing Center for Infectious Disease"/>
            <person name="Wu L."/>
            <person name="Ma J."/>
        </authorList>
    </citation>
    <scope>NUCLEOTIDE SEQUENCE [LARGE SCALE GENOMIC DNA]</scope>
    <source>
        <strain evidence="6">KCTC 62575</strain>
    </source>
</reference>
<dbReference type="InterPro" id="IPR052169">
    <property type="entry name" value="CW_Biosynth-Accessory"/>
</dbReference>
<name>A0A371YKU9_9GAMM</name>
<evidence type="ECO:0000256" key="1">
    <source>
        <dbReference type="ARBA" id="ARBA00005662"/>
    </source>
</evidence>